<gene>
    <name evidence="2" type="ORF">POVWA1_008930</name>
</gene>
<feature type="compositionally biased region" description="Basic and acidic residues" evidence="1">
    <location>
        <begin position="79"/>
        <end position="93"/>
    </location>
</feature>
<protein>
    <submittedName>
        <fullName evidence="2">Uncharacterized protein</fullName>
    </submittedName>
</protein>
<keyword evidence="3" id="KW-1185">Reference proteome</keyword>
<feature type="region of interest" description="Disordered" evidence="1">
    <location>
        <begin position="20"/>
        <end position="93"/>
    </location>
</feature>
<organism evidence="2 3">
    <name type="scientific">Plasmodium ovale wallikeri</name>
    <dbReference type="NCBI Taxonomy" id="864142"/>
    <lineage>
        <taxon>Eukaryota</taxon>
        <taxon>Sar</taxon>
        <taxon>Alveolata</taxon>
        <taxon>Apicomplexa</taxon>
        <taxon>Aconoidasida</taxon>
        <taxon>Haemosporida</taxon>
        <taxon>Plasmodiidae</taxon>
        <taxon>Plasmodium</taxon>
        <taxon>Plasmodium (Plasmodium)</taxon>
    </lineage>
</organism>
<feature type="compositionally biased region" description="Basic residues" evidence="1">
    <location>
        <begin position="65"/>
        <end position="74"/>
    </location>
</feature>
<evidence type="ECO:0000313" key="2">
    <source>
        <dbReference type="EMBL" id="SBT31810.1"/>
    </source>
</evidence>
<evidence type="ECO:0000313" key="3">
    <source>
        <dbReference type="Proteomes" id="UP000078555"/>
    </source>
</evidence>
<feature type="compositionally biased region" description="Basic residues" evidence="1">
    <location>
        <begin position="36"/>
        <end position="46"/>
    </location>
</feature>
<dbReference type="AlphaFoldDB" id="A0A1A8YJW3"/>
<accession>A0A1A8YJW3</accession>
<reference evidence="3" key="1">
    <citation type="submission" date="2016-05" db="EMBL/GenBank/DDBJ databases">
        <authorList>
            <person name="Naeem Raeece"/>
        </authorList>
    </citation>
    <scope>NUCLEOTIDE SEQUENCE [LARGE SCALE GENOMIC DNA]</scope>
</reference>
<dbReference type="EMBL" id="FLRD01000025">
    <property type="protein sequence ID" value="SBT31810.1"/>
    <property type="molecule type" value="Genomic_DNA"/>
</dbReference>
<proteinExistence type="predicted"/>
<sequence length="93" mass="10652">MCTAANARIRKNSFNYDIRMVPSGNAGSGDRMLFEKKKKKKKKKKNLEHASIPGAKNKSTFLSQTKKKKKKRWGQKGGPHMERSEQSKRCNKV</sequence>
<dbReference type="Proteomes" id="UP000078555">
    <property type="component" value="Unassembled WGS sequence"/>
</dbReference>
<name>A0A1A8YJW3_PLAOA</name>
<evidence type="ECO:0000256" key="1">
    <source>
        <dbReference type="SAM" id="MobiDB-lite"/>
    </source>
</evidence>